<gene>
    <name evidence="2" type="ORF">SAMN05421784_1554</name>
</gene>
<protein>
    <recommendedName>
        <fullName evidence="1">Virulence factor Evf domain-containing protein</fullName>
    </recommendedName>
</protein>
<dbReference type="EMBL" id="FPBJ01000055">
    <property type="protein sequence ID" value="SFU95267.1"/>
    <property type="molecule type" value="Genomic_DNA"/>
</dbReference>
<dbReference type="STRING" id="351659.SAMN05421784_1554"/>
<sequence length="274" mass="31432">MNIKTDTILHQNHLNHIQQANQFFSTEIKNPFSLSDYRFNDTDGLLQFVIASKITDKTRVTQQLNNIKKTQIALSSIATDYITKYADFHGKQYKTDIQFWCDVIEKLPLMSIKNIETQTYSHEMKGVSIATNLLQLIMDIVINTYSPAIKSFADFLKKQGDAIKLGLKRNKDHYSTMTLASVIEAVSIEDQIMYIPKMKLYKIDFDRTNSEVTSNCASNENVNIEFTYSSCISLFDYQALEDPEIKTAFDSFILKHKKSSIENSVSFFSGEFNV</sequence>
<dbReference type="Proteomes" id="UP000242496">
    <property type="component" value="Unassembled WGS sequence"/>
</dbReference>
<evidence type="ECO:0000259" key="1">
    <source>
        <dbReference type="Pfam" id="PF18270"/>
    </source>
</evidence>
<dbReference type="InterPro" id="IPR041576">
    <property type="entry name" value="Evf"/>
</dbReference>
<keyword evidence="3" id="KW-1185">Reference proteome</keyword>
<organism evidence="2 3">
    <name type="scientific">Xenorhabdus koppenhoeferi</name>
    <dbReference type="NCBI Taxonomy" id="351659"/>
    <lineage>
        <taxon>Bacteria</taxon>
        <taxon>Pseudomonadati</taxon>
        <taxon>Pseudomonadota</taxon>
        <taxon>Gammaproteobacteria</taxon>
        <taxon>Enterobacterales</taxon>
        <taxon>Morganellaceae</taxon>
        <taxon>Xenorhabdus</taxon>
    </lineage>
</organism>
<proteinExistence type="predicted"/>
<dbReference type="RefSeq" id="WP_092554137.1">
    <property type="nucleotide sequence ID" value="NZ_CAWRBG010000021.1"/>
</dbReference>
<feature type="domain" description="Virulence factor Evf" evidence="1">
    <location>
        <begin position="38"/>
        <end position="272"/>
    </location>
</feature>
<name>A0A1I7KCW8_9GAMM</name>
<evidence type="ECO:0000313" key="3">
    <source>
        <dbReference type="Proteomes" id="UP000242496"/>
    </source>
</evidence>
<dbReference type="Pfam" id="PF18270">
    <property type="entry name" value="Evf"/>
    <property type="match status" value="1"/>
</dbReference>
<accession>A0A1I7KCW8</accession>
<dbReference type="OrthoDB" id="6452945at2"/>
<dbReference type="AlphaFoldDB" id="A0A1I7KCW8"/>
<reference evidence="3" key="1">
    <citation type="submission" date="2016-10" db="EMBL/GenBank/DDBJ databases">
        <authorList>
            <person name="Varghese N."/>
            <person name="Submissions S."/>
        </authorList>
    </citation>
    <scope>NUCLEOTIDE SEQUENCE [LARGE SCALE GENOMIC DNA]</scope>
    <source>
        <strain evidence="3">DSM 18168</strain>
    </source>
</reference>
<evidence type="ECO:0000313" key="2">
    <source>
        <dbReference type="EMBL" id="SFU95267.1"/>
    </source>
</evidence>